<feature type="binding site" evidence="10">
    <location>
        <position position="82"/>
    </location>
    <ligand>
        <name>Zn(2+)</name>
        <dbReference type="ChEBI" id="CHEBI:29105"/>
        <label>1</label>
        <note>catalytic</note>
    </ligand>
</feature>
<evidence type="ECO:0000256" key="4">
    <source>
        <dbReference type="ARBA" id="ARBA00022722"/>
    </source>
</evidence>
<dbReference type="GO" id="GO:0042781">
    <property type="term" value="F:3'-tRNA processing endoribonuclease activity"/>
    <property type="evidence" value="ECO:0007669"/>
    <property type="project" value="UniProtKB-UniRule"/>
</dbReference>
<comment type="function">
    <text evidence="9 10">Zinc phosphodiesterase, which displays some tRNA 3'-processing endonuclease activity. Probably involved in tRNA maturation, by removing a 3'-trailer from precursor tRNA.</text>
</comment>
<evidence type="ECO:0000256" key="10">
    <source>
        <dbReference type="HAMAP-Rule" id="MF_01818"/>
    </source>
</evidence>
<keyword evidence="3 10" id="KW-0819">tRNA processing</keyword>
<evidence type="ECO:0000256" key="1">
    <source>
        <dbReference type="ARBA" id="ARBA00011738"/>
    </source>
</evidence>
<evidence type="ECO:0000256" key="6">
    <source>
        <dbReference type="ARBA" id="ARBA00022759"/>
    </source>
</evidence>
<feature type="binding site" evidence="10">
    <location>
        <position position="80"/>
    </location>
    <ligand>
        <name>Zn(2+)</name>
        <dbReference type="ChEBI" id="CHEBI:29105"/>
        <label>1</label>
        <note>catalytic</note>
    </ligand>
</feature>
<comment type="catalytic activity">
    <reaction evidence="10">
        <text>Endonucleolytic cleavage of RNA, removing extra 3' nucleotides from tRNA precursor, generating 3' termini of tRNAs. A 3'-hydroxy group is left at the tRNA terminus and a 5'-phosphoryl group is left at the trailer molecule.</text>
        <dbReference type="EC" id="3.1.26.11"/>
    </reaction>
</comment>
<evidence type="ECO:0000256" key="5">
    <source>
        <dbReference type="ARBA" id="ARBA00022723"/>
    </source>
</evidence>
<dbReference type="AlphaFoldDB" id="G0UGH0"/>
<evidence type="ECO:0000256" key="9">
    <source>
        <dbReference type="ARBA" id="ARBA00057812"/>
    </source>
</evidence>
<proteinExistence type="inferred from homology"/>
<comment type="subunit">
    <text evidence="1 10">Homodimer.</text>
</comment>
<keyword evidence="7 10" id="KW-0378">Hydrolase</keyword>
<organism evidence="12">
    <name type="scientific">Weissella thailandensis fsh4-2</name>
    <dbReference type="NCBI Taxonomy" id="1056112"/>
    <lineage>
        <taxon>Bacteria</taxon>
        <taxon>Bacillati</taxon>
        <taxon>Bacillota</taxon>
        <taxon>Bacilli</taxon>
        <taxon>Lactobacillales</taxon>
        <taxon>Lactobacillaceae</taxon>
        <taxon>Weissella</taxon>
    </lineage>
</organism>
<dbReference type="PANTHER" id="PTHR46018:SF2">
    <property type="entry name" value="ZINC PHOSPHODIESTERASE ELAC PROTEIN 1"/>
    <property type="match status" value="1"/>
</dbReference>
<evidence type="ECO:0000256" key="7">
    <source>
        <dbReference type="ARBA" id="ARBA00022801"/>
    </source>
</evidence>
<evidence type="ECO:0000256" key="3">
    <source>
        <dbReference type="ARBA" id="ARBA00022694"/>
    </source>
</evidence>
<feature type="binding site" evidence="10">
    <location>
        <position position="230"/>
    </location>
    <ligand>
        <name>Zn(2+)</name>
        <dbReference type="ChEBI" id="CHEBI:29105"/>
        <label>1</label>
        <note>catalytic</note>
    </ligand>
</feature>
<keyword evidence="5 10" id="KW-0479">Metal-binding</keyword>
<evidence type="ECO:0000256" key="8">
    <source>
        <dbReference type="ARBA" id="ARBA00022833"/>
    </source>
</evidence>
<keyword evidence="8 10" id="KW-0862">Zinc</keyword>
<dbReference type="NCBIfam" id="NF000801">
    <property type="entry name" value="PRK00055.1-3"/>
    <property type="match status" value="1"/>
</dbReference>
<dbReference type="InterPro" id="IPR013471">
    <property type="entry name" value="RNase_Z/BN"/>
</dbReference>
<feature type="binding site" evidence="10">
    <location>
        <position position="288"/>
    </location>
    <ligand>
        <name>Zn(2+)</name>
        <dbReference type="ChEBI" id="CHEBI:29105"/>
        <label>2</label>
        <note>catalytic</note>
    </ligand>
</feature>
<sequence length="343" mass="37992">MILIHEQIFKKDKEFLTMQIEFLGTGAGSPAHFRNVTGIALRLLEEINEVWLFDVGEGTQRQMLRSTIRPRKVTKIFITHLHGDHIYGLPGLLSSRSFQGGEDALTIYGPKGIRQFVEVSLRVSQTHLTYPIKFVELPETGGDVLQTEKFTVSALPLDHRITSFGYRVTEHAHPGELLVERLRELNVPAGPLYGQLKQGKDVTLADGRTIHGADVIGDPQPGRCVAIMGDTRKTDNTMTLARNADVLVHESTYGKGEGKQARNHFHATSVQAATIADQAQVGRLLLTHISARYAGKAANELAYQARAIFSNTRVVNDFDVFDVPFGKQGNTKPMKVTITNEVE</sequence>
<dbReference type="SUPFAM" id="SSF56281">
    <property type="entry name" value="Metallo-hydrolase/oxidoreductase"/>
    <property type="match status" value="1"/>
</dbReference>
<accession>G0UGH0</accession>
<keyword evidence="6 10" id="KW-0255">Endonuclease</keyword>
<evidence type="ECO:0000256" key="2">
    <source>
        <dbReference type="ARBA" id="ARBA00012477"/>
    </source>
</evidence>
<feature type="binding site" evidence="10">
    <location>
        <position position="159"/>
    </location>
    <ligand>
        <name>Zn(2+)</name>
        <dbReference type="ChEBI" id="CHEBI:29105"/>
        <label>1</label>
        <note>catalytic</note>
    </ligand>
</feature>
<dbReference type="Gene3D" id="3.60.15.10">
    <property type="entry name" value="Ribonuclease Z/Hydroxyacylglutathione hydrolase-like"/>
    <property type="match status" value="1"/>
</dbReference>
<dbReference type="EMBL" id="HE575156">
    <property type="protein sequence ID" value="CCC56855.1"/>
    <property type="molecule type" value="Genomic_DNA"/>
</dbReference>
<feature type="binding site" evidence="10">
    <location>
        <position position="85"/>
    </location>
    <ligand>
        <name>Zn(2+)</name>
        <dbReference type="ChEBI" id="CHEBI:29105"/>
        <label>2</label>
        <note>catalytic</note>
    </ligand>
</feature>
<dbReference type="Pfam" id="PF23023">
    <property type="entry name" value="Anti-Pycsar_Apyc1"/>
    <property type="match status" value="1"/>
</dbReference>
<dbReference type="NCBIfam" id="TIGR02651">
    <property type="entry name" value="RNase_Z"/>
    <property type="match status" value="1"/>
</dbReference>
<dbReference type="PANTHER" id="PTHR46018">
    <property type="entry name" value="ZINC PHOSPHODIESTERASE ELAC PROTEIN 1"/>
    <property type="match status" value="1"/>
</dbReference>
<dbReference type="SMART" id="SM00849">
    <property type="entry name" value="Lactamase_B"/>
    <property type="match status" value="1"/>
</dbReference>
<keyword evidence="4 10" id="KW-0540">Nuclease</keyword>
<dbReference type="HAMAP" id="MF_01818">
    <property type="entry name" value="RNase_Z_BN"/>
    <property type="match status" value="1"/>
</dbReference>
<dbReference type="CDD" id="cd07717">
    <property type="entry name" value="RNaseZ_ZiPD-like_MBL-fold"/>
    <property type="match status" value="1"/>
</dbReference>
<dbReference type="GO" id="GO:0008270">
    <property type="term" value="F:zinc ion binding"/>
    <property type="evidence" value="ECO:0007669"/>
    <property type="project" value="UniProtKB-UniRule"/>
</dbReference>
<reference evidence="12" key="2">
    <citation type="submission" date="2011-07" db="EMBL/GenBank/DDBJ databases">
        <authorList>
            <person name="Franz C."/>
        </authorList>
    </citation>
    <scope>NUCLEOTIDE SEQUENCE</scope>
    <source>
        <strain evidence="12">Fsh4-2</strain>
    </source>
</reference>
<reference evidence="12" key="1">
    <citation type="journal article" date="2011" name="J. Bacteriol.">
        <title>Genome Sequence of Weissella thailandensis fsh4-2.</title>
        <authorList>
            <person name="Benomar N."/>
            <person name="Abriouel H."/>
            <person name="Lee H."/>
            <person name="Cho G.S."/>
            <person name="Huch M."/>
            <person name="Pulido R.P."/>
            <person name="Holzapfel W.H."/>
            <person name="Galvez A."/>
            <person name="Franz C.M."/>
        </authorList>
    </citation>
    <scope>NUCLEOTIDE SEQUENCE</scope>
    <source>
        <strain evidence="12">Fsh4-2</strain>
    </source>
</reference>
<comment type="cofactor">
    <cofactor evidence="10">
        <name>Zn(2+)</name>
        <dbReference type="ChEBI" id="CHEBI:29105"/>
    </cofactor>
    <text evidence="10">Binds 2 Zn(2+) ions.</text>
</comment>
<dbReference type="InterPro" id="IPR001279">
    <property type="entry name" value="Metallo-B-lactamas"/>
</dbReference>
<protein>
    <recommendedName>
        <fullName evidence="2 10">Ribonuclease Z</fullName>
        <shortName evidence="10">RNase Z</shortName>
        <ecNumber evidence="2 10">3.1.26.11</ecNumber>
    </recommendedName>
    <alternativeName>
        <fullName evidence="10">tRNA 3 endonuclease</fullName>
    </alternativeName>
    <alternativeName>
        <fullName evidence="10">tRNase Z</fullName>
    </alternativeName>
</protein>
<dbReference type="EC" id="3.1.26.11" evidence="2 10"/>
<evidence type="ECO:0000259" key="11">
    <source>
        <dbReference type="SMART" id="SM00849"/>
    </source>
</evidence>
<dbReference type="InterPro" id="IPR036866">
    <property type="entry name" value="RibonucZ/Hydroxyglut_hydro"/>
</dbReference>
<dbReference type="GO" id="GO:0042802">
    <property type="term" value="F:identical protein binding"/>
    <property type="evidence" value="ECO:0007669"/>
    <property type="project" value="UniProtKB-ARBA"/>
</dbReference>
<feature type="binding site" evidence="10">
    <location>
        <position position="230"/>
    </location>
    <ligand>
        <name>Zn(2+)</name>
        <dbReference type="ChEBI" id="CHEBI:29105"/>
        <label>2</label>
        <note>catalytic</note>
    </ligand>
</feature>
<dbReference type="FunFam" id="3.60.15.10:FF:000002">
    <property type="entry name" value="Ribonuclease Z"/>
    <property type="match status" value="1"/>
</dbReference>
<feature type="active site" description="Proton acceptor" evidence="10">
    <location>
        <position position="84"/>
    </location>
</feature>
<evidence type="ECO:0000313" key="12">
    <source>
        <dbReference type="EMBL" id="CCC56855.1"/>
    </source>
</evidence>
<feature type="domain" description="Metallo-beta-lactamase" evidence="11">
    <location>
        <begin position="35"/>
        <end position="214"/>
    </location>
</feature>
<gene>
    <name evidence="10" type="primary">rnz</name>
    <name evidence="12" type="ORF">WT2_00858</name>
</gene>
<name>G0UGH0_9LACO</name>
<comment type="similarity">
    <text evidence="10">Belongs to the RNase Z family.</text>
</comment>
<feature type="binding site" evidence="10">
    <location>
        <position position="84"/>
    </location>
    <ligand>
        <name>Zn(2+)</name>
        <dbReference type="ChEBI" id="CHEBI:29105"/>
        <label>2</label>
        <note>catalytic</note>
    </ligand>
</feature>